<feature type="domain" description="Bacterial mobilisation" evidence="1">
    <location>
        <begin position="66"/>
        <end position="103"/>
    </location>
</feature>
<gene>
    <name evidence="2" type="ORF">BMONG18_1631</name>
</gene>
<dbReference type="RefSeq" id="WP_123645370.1">
    <property type="nucleotide sequence ID" value="NZ_QRAJ01000014.1"/>
</dbReference>
<comment type="caution">
    <text evidence="2">The sequence shown here is derived from an EMBL/GenBank/DDBJ whole genome shotgun (WGS) entry which is preliminary data.</text>
</comment>
<dbReference type="Proteomes" id="UP000285266">
    <property type="component" value="Unassembled WGS sequence"/>
</dbReference>
<dbReference type="EMBL" id="QRAJ01000014">
    <property type="protein sequence ID" value="ROT86230.1"/>
    <property type="molecule type" value="Genomic_DNA"/>
</dbReference>
<evidence type="ECO:0000313" key="3">
    <source>
        <dbReference type="Proteomes" id="UP000285266"/>
    </source>
</evidence>
<dbReference type="InterPro" id="IPR008687">
    <property type="entry name" value="MobC"/>
</dbReference>
<proteinExistence type="predicted"/>
<protein>
    <submittedName>
        <fullName evidence="2">Mobilization protein</fullName>
    </submittedName>
</protein>
<sequence length="115" mass="13025">MAEPGAQRSRGVFKGLWLSEAEWKRVQRRMKMVEATTFAQYARTALTESKITVRRVAFDPAPLRAELSRIGNNINQIARHVNTDDATSMEEMRAARQLLGQIQHVVESASEARVE</sequence>
<dbReference type="AlphaFoldDB" id="A0A423UC16"/>
<name>A0A423UC16_9BIFI</name>
<evidence type="ECO:0000259" key="1">
    <source>
        <dbReference type="Pfam" id="PF05713"/>
    </source>
</evidence>
<accession>A0A423UC16</accession>
<organism evidence="2 3">
    <name type="scientific">Bifidobacterium mongoliense</name>
    <dbReference type="NCBI Taxonomy" id="518643"/>
    <lineage>
        <taxon>Bacteria</taxon>
        <taxon>Bacillati</taxon>
        <taxon>Actinomycetota</taxon>
        <taxon>Actinomycetes</taxon>
        <taxon>Bifidobacteriales</taxon>
        <taxon>Bifidobacteriaceae</taxon>
        <taxon>Bifidobacterium</taxon>
    </lineage>
</organism>
<dbReference type="Pfam" id="PF05713">
    <property type="entry name" value="MobC"/>
    <property type="match status" value="1"/>
</dbReference>
<reference evidence="2 3" key="1">
    <citation type="submission" date="2018-07" db="EMBL/GenBank/DDBJ databases">
        <title>The role of parmesan cheese in vectoring bovine microbiota.</title>
        <authorList>
            <person name="Lugli G.A."/>
            <person name="Milani C."/>
        </authorList>
    </citation>
    <scope>NUCLEOTIDE SEQUENCE [LARGE SCALE GENOMIC DNA]</scope>
    <source>
        <strain evidence="2 3">BMONG18</strain>
    </source>
</reference>
<evidence type="ECO:0000313" key="2">
    <source>
        <dbReference type="EMBL" id="ROT86230.1"/>
    </source>
</evidence>